<gene>
    <name evidence="1" type="ORF">SEPCBS57363_006039</name>
</gene>
<dbReference type="EMBL" id="CAWUOM010000158">
    <property type="protein sequence ID" value="CAK7274199.1"/>
    <property type="molecule type" value="Genomic_DNA"/>
</dbReference>
<proteinExistence type="predicted"/>
<accession>A0ABP0E241</accession>
<evidence type="ECO:0000313" key="2">
    <source>
        <dbReference type="Proteomes" id="UP001642501"/>
    </source>
</evidence>
<reference evidence="1 2" key="1">
    <citation type="submission" date="2024-01" db="EMBL/GenBank/DDBJ databases">
        <authorList>
            <person name="Allen C."/>
            <person name="Tagirdzhanova G."/>
        </authorList>
    </citation>
    <scope>NUCLEOTIDE SEQUENCE [LARGE SCALE GENOMIC DNA]</scope>
    <source>
        <strain evidence="1 2">CBS 573.63</strain>
    </source>
</reference>
<dbReference type="Proteomes" id="UP001642501">
    <property type="component" value="Unassembled WGS sequence"/>
</dbReference>
<sequence>MTLLSYLIFIVAESPPRKGGILLWVLKYKLDDLGFLVKCKARLVVTRNFEPADARDNYASTPPSGSIRILIAIATVFGCVLFCKPMPPCRNPMSTSSCRTVEEQTRLGKRRIVAGRKASVHHTINVSLYKGGDGVGLQKNAAENGGDCDEDAYAA</sequence>
<comment type="caution">
    <text evidence="1">The sequence shown here is derived from an EMBL/GenBank/DDBJ whole genome shotgun (WGS) entry which is preliminary data.</text>
</comment>
<organism evidence="1 2">
    <name type="scientific">Sporothrix epigloea</name>
    <dbReference type="NCBI Taxonomy" id="1892477"/>
    <lineage>
        <taxon>Eukaryota</taxon>
        <taxon>Fungi</taxon>
        <taxon>Dikarya</taxon>
        <taxon>Ascomycota</taxon>
        <taxon>Pezizomycotina</taxon>
        <taxon>Sordariomycetes</taxon>
        <taxon>Sordariomycetidae</taxon>
        <taxon>Ophiostomatales</taxon>
        <taxon>Ophiostomataceae</taxon>
        <taxon>Sporothrix</taxon>
    </lineage>
</organism>
<evidence type="ECO:0000313" key="1">
    <source>
        <dbReference type="EMBL" id="CAK7274199.1"/>
    </source>
</evidence>
<protein>
    <submittedName>
        <fullName evidence="1">Uncharacterized protein</fullName>
    </submittedName>
</protein>
<keyword evidence="2" id="KW-1185">Reference proteome</keyword>
<name>A0ABP0E241_9PEZI</name>